<reference evidence="2" key="1">
    <citation type="submission" date="2025-08" db="UniProtKB">
        <authorList>
            <consortium name="RefSeq"/>
        </authorList>
    </citation>
    <scope>IDENTIFICATION</scope>
</reference>
<accession>A0ABM4D1W4</accession>
<organism evidence="1 2">
    <name type="scientific">Hydra vulgaris</name>
    <name type="common">Hydra</name>
    <name type="synonym">Hydra attenuata</name>
    <dbReference type="NCBI Taxonomy" id="6087"/>
    <lineage>
        <taxon>Eukaryota</taxon>
        <taxon>Metazoa</taxon>
        <taxon>Cnidaria</taxon>
        <taxon>Hydrozoa</taxon>
        <taxon>Hydroidolina</taxon>
        <taxon>Anthoathecata</taxon>
        <taxon>Aplanulata</taxon>
        <taxon>Hydridae</taxon>
        <taxon>Hydra</taxon>
    </lineage>
</organism>
<name>A0ABM4D1W4_HYDVU</name>
<evidence type="ECO:0000313" key="2">
    <source>
        <dbReference type="RefSeq" id="XP_065668244.1"/>
    </source>
</evidence>
<keyword evidence="1" id="KW-1185">Reference proteome</keyword>
<dbReference type="Proteomes" id="UP001652625">
    <property type="component" value="Chromosome 12"/>
</dbReference>
<dbReference type="GeneID" id="136088451"/>
<evidence type="ECO:0000313" key="1">
    <source>
        <dbReference type="Proteomes" id="UP001652625"/>
    </source>
</evidence>
<protein>
    <submittedName>
        <fullName evidence="2">Uncharacterized protein LOC136088451 isoform X1</fullName>
    </submittedName>
</protein>
<proteinExistence type="predicted"/>
<gene>
    <name evidence="2" type="primary">LOC136088451</name>
</gene>
<dbReference type="RefSeq" id="XP_065668244.1">
    <property type="nucleotide sequence ID" value="XM_065812172.1"/>
</dbReference>
<sequence>MDITEVFWLAHHCIFQPYLIHYHMLMPCNLRKEWSYVEIFPLPFKALLKVQKKKQSWLKRHPMLIMIEMILVIVNIWKHRKLEKENILSPMKVKLMMMKLNFFRESLIKGNTNTCGITKPTPPENLRAIQSSSLMSQVKIKENASKYLNNAQSNPTDGQPGVLQPDVLSSQSKTIVETPAHVLSSFNSSVLLERLITTLEEIKENPRIHSAML</sequence>